<organism evidence="3 4">
    <name type="scientific">Eutrema salsugineum</name>
    <name type="common">Saltwater cress</name>
    <name type="synonym">Sisymbrium salsugineum</name>
    <dbReference type="NCBI Taxonomy" id="72664"/>
    <lineage>
        <taxon>Eukaryota</taxon>
        <taxon>Viridiplantae</taxon>
        <taxon>Streptophyta</taxon>
        <taxon>Embryophyta</taxon>
        <taxon>Tracheophyta</taxon>
        <taxon>Spermatophyta</taxon>
        <taxon>Magnoliopsida</taxon>
        <taxon>eudicotyledons</taxon>
        <taxon>Gunneridae</taxon>
        <taxon>Pentapetalae</taxon>
        <taxon>rosids</taxon>
        <taxon>malvids</taxon>
        <taxon>Brassicales</taxon>
        <taxon>Brassicaceae</taxon>
        <taxon>Eutremeae</taxon>
        <taxon>Eutrema</taxon>
    </lineage>
</organism>
<dbReference type="Pfam" id="PF03469">
    <property type="entry name" value="XH"/>
    <property type="match status" value="1"/>
</dbReference>
<keyword evidence="4" id="KW-1185">Reference proteome</keyword>
<accession>V4KIS0</accession>
<dbReference type="InterPro" id="IPR005379">
    <property type="entry name" value="FDM1-5/IDN2_XH"/>
</dbReference>
<dbReference type="KEGG" id="eus:EUTSA_v10019666mg"/>
<name>V4KIS0_EUTSA</name>
<keyword evidence="1" id="KW-0175">Coiled coil</keyword>
<dbReference type="Gramene" id="ESQ27143">
    <property type="protein sequence ID" value="ESQ27143"/>
    <property type="gene ID" value="EUTSA_v10019666mg"/>
</dbReference>
<dbReference type="OMA" id="MEGKIFN"/>
<evidence type="ECO:0000313" key="4">
    <source>
        <dbReference type="Proteomes" id="UP000030689"/>
    </source>
</evidence>
<evidence type="ECO:0000259" key="2">
    <source>
        <dbReference type="Pfam" id="PF03469"/>
    </source>
</evidence>
<dbReference type="Proteomes" id="UP000030689">
    <property type="component" value="Unassembled WGS sequence"/>
</dbReference>
<reference evidence="3 4" key="1">
    <citation type="journal article" date="2013" name="Front. Plant Sci.">
        <title>The Reference Genome of the Halophytic Plant Eutrema salsugineum.</title>
        <authorList>
            <person name="Yang R."/>
            <person name="Jarvis D.E."/>
            <person name="Chen H."/>
            <person name="Beilstein M.A."/>
            <person name="Grimwood J."/>
            <person name="Jenkins J."/>
            <person name="Shu S."/>
            <person name="Prochnik S."/>
            <person name="Xin M."/>
            <person name="Ma C."/>
            <person name="Schmutz J."/>
            <person name="Wing R.A."/>
            <person name="Mitchell-Olds T."/>
            <person name="Schumaker K.S."/>
            <person name="Wang X."/>
        </authorList>
    </citation>
    <scope>NUCLEOTIDE SEQUENCE [LARGE SCALE GENOMIC DNA]</scope>
</reference>
<sequence length="229" mass="27306">MEREDMPSILNEELVRVNTKLKELAEEVKIDKQSSSISFLDREPHKLQTDVRGTILDDEMEKMTEKLKSLEAEVKQRDEKITVLEEELYMRDEEILNAKVVLLKIYPQLNLDDNLDDESDIDRREMGLLNLEDFSVLFPSFSYDDEEAQMHYMQWAMSVDDEQLAQLRTDYGENFYHRFRKVLLEIKVGLRHKVSLKPWNFSERREATIWELLLRIPDIAPILQKRRES</sequence>
<proteinExistence type="predicted"/>
<feature type="coiled-coil region" evidence="1">
    <location>
        <begin position="53"/>
        <end position="87"/>
    </location>
</feature>
<dbReference type="EMBL" id="KI517953">
    <property type="protein sequence ID" value="ESQ27143.1"/>
    <property type="molecule type" value="Genomic_DNA"/>
</dbReference>
<evidence type="ECO:0000256" key="1">
    <source>
        <dbReference type="SAM" id="Coils"/>
    </source>
</evidence>
<protein>
    <recommendedName>
        <fullName evidence="2">Factor of DNA methylation 1-5/IDN2 domain-containing protein</fullName>
    </recommendedName>
</protein>
<feature type="domain" description="Factor of DNA methylation 1-5/IDN2" evidence="2">
    <location>
        <begin position="155"/>
        <end position="213"/>
    </location>
</feature>
<dbReference type="AlphaFoldDB" id="V4KIS0"/>
<evidence type="ECO:0000313" key="3">
    <source>
        <dbReference type="EMBL" id="ESQ27143.1"/>
    </source>
</evidence>
<gene>
    <name evidence="3" type="ORF">EUTSA_v10019666mg</name>
</gene>